<comment type="subunit">
    <text evidence="11">Composed of two chains; the small (or glutamine) chain promotes the hydrolysis of glutamine to ammonia, which is used by the large (or ammonia) chain to synthesize carbamoyl phosphate. Tetramer of heterodimers (alpha,beta)4.</text>
</comment>
<evidence type="ECO:0000313" key="14">
    <source>
        <dbReference type="Proteomes" id="UP000321746"/>
    </source>
</evidence>
<dbReference type="GO" id="GO:0004359">
    <property type="term" value="F:glutaminase activity"/>
    <property type="evidence" value="ECO:0007669"/>
    <property type="project" value="RHEA"/>
</dbReference>
<dbReference type="Gene3D" id="3.40.50.880">
    <property type="match status" value="1"/>
</dbReference>
<dbReference type="GO" id="GO:0006526">
    <property type="term" value="P:L-arginine biosynthetic process"/>
    <property type="evidence" value="ECO:0007669"/>
    <property type="project" value="UniProtKB-UniRule"/>
</dbReference>
<reference evidence="13 14" key="1">
    <citation type="submission" date="2019-07" db="EMBL/GenBank/DDBJ databases">
        <title>Whole genome shotgun sequence of Acetobacter oeni NBRC 105207.</title>
        <authorList>
            <person name="Hosoyama A."/>
            <person name="Uohara A."/>
            <person name="Ohji S."/>
            <person name="Ichikawa N."/>
        </authorList>
    </citation>
    <scope>NUCLEOTIDE SEQUENCE [LARGE SCALE GENOMIC DNA]</scope>
    <source>
        <strain evidence="13 14">NBRC 105207</strain>
    </source>
</reference>
<evidence type="ECO:0000256" key="9">
    <source>
        <dbReference type="ARBA" id="ARBA00048816"/>
    </source>
</evidence>
<dbReference type="InterPro" id="IPR010982">
    <property type="entry name" value="Lambda_DNA-bd_dom_sf"/>
</dbReference>
<dbReference type="RefSeq" id="WP_146888479.1">
    <property type="nucleotide sequence ID" value="NZ_BJYG01000023.1"/>
</dbReference>
<keyword evidence="6 11" id="KW-0067">ATP-binding</keyword>
<evidence type="ECO:0000256" key="1">
    <source>
        <dbReference type="ARBA" id="ARBA00004812"/>
    </source>
</evidence>
<evidence type="ECO:0000256" key="10">
    <source>
        <dbReference type="ARBA" id="ARBA00049285"/>
    </source>
</evidence>
<dbReference type="Gene3D" id="3.50.30.20">
    <property type="entry name" value="Carbamoyl-phosphate synthase small subunit, N-terminal domain"/>
    <property type="match status" value="1"/>
</dbReference>
<dbReference type="GO" id="GO:0006207">
    <property type="term" value="P:'de novo' pyrimidine nucleobase biosynthetic process"/>
    <property type="evidence" value="ECO:0007669"/>
    <property type="project" value="InterPro"/>
</dbReference>
<feature type="binding site" evidence="11">
    <location>
        <position position="345"/>
    </location>
    <ligand>
        <name>L-glutamine</name>
        <dbReference type="ChEBI" id="CHEBI:58359"/>
    </ligand>
</feature>
<dbReference type="InterPro" id="IPR002474">
    <property type="entry name" value="CarbamoylP_synth_ssu_N"/>
</dbReference>
<dbReference type="PRINTS" id="PR00096">
    <property type="entry name" value="GATASE"/>
</dbReference>
<feature type="binding site" evidence="11">
    <location>
        <position position="343"/>
    </location>
    <ligand>
        <name>L-glutamine</name>
        <dbReference type="ChEBI" id="CHEBI:58359"/>
    </ligand>
</feature>
<dbReference type="OrthoDB" id="9804328at2"/>
<dbReference type="Pfam" id="PF00988">
    <property type="entry name" value="CPSase_sm_chain"/>
    <property type="match status" value="1"/>
</dbReference>
<dbReference type="FunFam" id="3.50.30.20:FF:000001">
    <property type="entry name" value="Carbamoyl-phosphate synthase small chain"/>
    <property type="match status" value="1"/>
</dbReference>
<dbReference type="InterPro" id="IPR017926">
    <property type="entry name" value="GATASE"/>
</dbReference>
<dbReference type="NCBIfam" id="TIGR01368">
    <property type="entry name" value="CPSaseIIsmall"/>
    <property type="match status" value="1"/>
</dbReference>
<evidence type="ECO:0000256" key="4">
    <source>
        <dbReference type="ARBA" id="ARBA00022598"/>
    </source>
</evidence>
<feature type="active site" description="Nucleophile" evidence="11">
    <location>
        <position position="372"/>
    </location>
</feature>
<dbReference type="Pfam" id="PF00117">
    <property type="entry name" value="GATase"/>
    <property type="match status" value="1"/>
</dbReference>
<dbReference type="GO" id="GO:0006541">
    <property type="term" value="P:glutamine metabolic process"/>
    <property type="evidence" value="ECO:0007669"/>
    <property type="project" value="InterPro"/>
</dbReference>
<dbReference type="SUPFAM" id="SSF52317">
    <property type="entry name" value="Class I glutamine amidotransferase-like"/>
    <property type="match status" value="1"/>
</dbReference>
<proteinExistence type="inferred from homology"/>
<comment type="function">
    <text evidence="11">Small subunit of the glutamine-dependent carbamoyl phosphate synthetase (CPSase). CPSase catalyzes the formation of carbamoyl phosphate from the ammonia moiety of glutamine, carbonate, and phosphate donated by ATP, constituting the first step of 2 biosynthetic pathways, one leading to arginine and/or urea and the other to pyrimidine nucleotides. The small subunit (glutamine amidotransferase) binds and cleaves glutamine to supply the large subunit with the substrate ammonia.</text>
</comment>
<keyword evidence="11" id="KW-0055">Arginine biosynthesis</keyword>
<dbReference type="HAMAP" id="MF_01209">
    <property type="entry name" value="CPSase_S_chain"/>
    <property type="match status" value="1"/>
</dbReference>
<feature type="region of interest" description="CPSase" evidence="11">
    <location>
        <begin position="1"/>
        <end position="293"/>
    </location>
</feature>
<evidence type="ECO:0000256" key="5">
    <source>
        <dbReference type="ARBA" id="ARBA00022741"/>
    </source>
</evidence>
<comment type="catalytic activity">
    <reaction evidence="10 11">
        <text>L-glutamine + H2O = L-glutamate + NH4(+)</text>
        <dbReference type="Rhea" id="RHEA:15889"/>
        <dbReference type="ChEBI" id="CHEBI:15377"/>
        <dbReference type="ChEBI" id="CHEBI:28938"/>
        <dbReference type="ChEBI" id="CHEBI:29985"/>
        <dbReference type="ChEBI" id="CHEBI:58359"/>
    </reaction>
</comment>
<evidence type="ECO:0000259" key="12">
    <source>
        <dbReference type="SMART" id="SM01097"/>
    </source>
</evidence>
<evidence type="ECO:0000256" key="6">
    <source>
        <dbReference type="ARBA" id="ARBA00022840"/>
    </source>
</evidence>
<dbReference type="GO" id="GO:0044205">
    <property type="term" value="P:'de novo' UMP biosynthetic process"/>
    <property type="evidence" value="ECO:0007669"/>
    <property type="project" value="UniProtKB-UniRule"/>
</dbReference>
<feature type="binding site" evidence="11">
    <location>
        <position position="373"/>
    </location>
    <ligand>
        <name>L-glutamine</name>
        <dbReference type="ChEBI" id="CHEBI:58359"/>
    </ligand>
</feature>
<gene>
    <name evidence="11 13" type="primary">carA</name>
    <name evidence="13" type="ORF">AOE01nite_18350</name>
</gene>
<keyword evidence="7 11" id="KW-0315">Glutamine amidotransferase</keyword>
<comment type="pathway">
    <text evidence="2 11">Amino-acid biosynthesis; L-arginine biosynthesis; carbamoyl phosphate from bicarbonate: step 1/1.</text>
</comment>
<feature type="binding site" evidence="11">
    <location>
        <position position="416"/>
    </location>
    <ligand>
        <name>L-glutamine</name>
        <dbReference type="ChEBI" id="CHEBI:58359"/>
    </ligand>
</feature>
<keyword evidence="8 11" id="KW-0665">Pyrimidine biosynthesis</keyword>
<dbReference type="Proteomes" id="UP000321746">
    <property type="component" value="Unassembled WGS sequence"/>
</dbReference>
<keyword evidence="5 11" id="KW-0547">Nucleotide-binding</keyword>
<dbReference type="NCBIfam" id="NF009475">
    <property type="entry name" value="PRK12838.1"/>
    <property type="match status" value="1"/>
</dbReference>
<evidence type="ECO:0000256" key="2">
    <source>
        <dbReference type="ARBA" id="ARBA00005077"/>
    </source>
</evidence>
<keyword evidence="11" id="KW-0028">Amino-acid biosynthesis</keyword>
<feature type="binding site" evidence="11">
    <location>
        <position position="414"/>
    </location>
    <ligand>
        <name>L-glutamine</name>
        <dbReference type="ChEBI" id="CHEBI:58359"/>
    </ligand>
</feature>
<dbReference type="SUPFAM" id="SSF52021">
    <property type="entry name" value="Carbamoyl phosphate synthetase, small subunit N-terminal domain"/>
    <property type="match status" value="1"/>
</dbReference>
<dbReference type="GO" id="GO:0003677">
    <property type="term" value="F:DNA binding"/>
    <property type="evidence" value="ECO:0007669"/>
    <property type="project" value="InterPro"/>
</dbReference>
<dbReference type="UniPathway" id="UPA00070">
    <property type="reaction ID" value="UER00115"/>
</dbReference>
<keyword evidence="14" id="KW-1185">Reference proteome</keyword>
<dbReference type="GO" id="GO:0005524">
    <property type="term" value="F:ATP binding"/>
    <property type="evidence" value="ECO:0007669"/>
    <property type="project" value="UniProtKB-UniRule"/>
</dbReference>
<protein>
    <recommendedName>
        <fullName evidence="11">Carbamoyl phosphate synthase small chain</fullName>
        <ecNumber evidence="11">6.3.5.5</ecNumber>
    </recommendedName>
    <alternativeName>
        <fullName evidence="11">Carbamoyl phosphate synthetase glutamine chain</fullName>
    </alternativeName>
</protein>
<dbReference type="SMART" id="SM01097">
    <property type="entry name" value="CPSase_sm_chain"/>
    <property type="match status" value="1"/>
</dbReference>
<dbReference type="PRINTS" id="PR00099">
    <property type="entry name" value="CPSGATASE"/>
</dbReference>
<dbReference type="InterPro" id="IPR059216">
    <property type="entry name" value="LeuA_carph_isopro_dom"/>
</dbReference>
<dbReference type="Gene3D" id="1.10.260.40">
    <property type="entry name" value="lambda repressor-like DNA-binding domains"/>
    <property type="match status" value="1"/>
</dbReference>
<dbReference type="InterPro" id="IPR036480">
    <property type="entry name" value="CarbP_synth_ssu_N_sf"/>
</dbReference>
<dbReference type="NCBIfam" id="NF046037">
    <property type="entry name" value="carphisopro"/>
    <property type="match status" value="1"/>
</dbReference>
<accession>A0A511XKY3</accession>
<feature type="binding site" evidence="11">
    <location>
        <position position="150"/>
    </location>
    <ligand>
        <name>L-glutamine</name>
        <dbReference type="ChEBI" id="CHEBI:58359"/>
    </ligand>
</feature>
<dbReference type="InterPro" id="IPR050472">
    <property type="entry name" value="Anth_synth/Amidotransfase"/>
</dbReference>
<dbReference type="InterPro" id="IPR006274">
    <property type="entry name" value="CarbamoylP_synth_ssu"/>
</dbReference>
<comment type="caution">
    <text evidence="13">The sequence shown here is derived from an EMBL/GenBank/DDBJ whole genome shotgun (WGS) entry which is preliminary data.</text>
</comment>
<sequence length="485" mass="50887">MSLSVDSIIERIGGAEKIASLTGVGTEAVRKWRQARAIPPKHWPVVAKAAGVQIEALQPGLSGGVATGAVSGAISPEFSSDDQKRDFIMSEQSGAVSGAIPEGATAALVLADGTVAWGIGFGAPATGEAIGEICFSTGMTGYQETLTDPSFAGQIITFTFPHIGNVGTNAEDDEAARVSARGLVVKQDLTEPANWRSAESLDAWLKERGVPGICGVDTRALTLRIRDKGPQTAVLAHVVDGKLDIEALKKTAVAWPGLEGMDLAKVVTCGEAYGWSQGMWEWPSVMKPLPAKLRKVVAVDYGAKRNILRCLATAGCDVTVVPATTTAEEILALKPEGVFLSNGPGDPAATAVYAVPAIRGVLDAGVPVFGICLGHQLLALALGGKTYKLERGHRGANQPVKDLATGRVEITSQNHGFAVDEKSLPNEVRVTHVSLFDKSNEGIASNTLPAFSVQYHPEASPGPSDSFYLFERFVEMMDAHPVTAG</sequence>
<evidence type="ECO:0000256" key="11">
    <source>
        <dbReference type="HAMAP-Rule" id="MF_01209"/>
    </source>
</evidence>
<feature type="active site" evidence="11">
    <location>
        <position position="458"/>
    </location>
</feature>
<dbReference type="InterPro" id="IPR035686">
    <property type="entry name" value="CPSase_GATase1"/>
</dbReference>
<comment type="similarity">
    <text evidence="3 11">Belongs to the CarA family.</text>
</comment>
<comment type="catalytic activity">
    <reaction evidence="9 11">
        <text>hydrogencarbonate + L-glutamine + 2 ATP + H2O = carbamoyl phosphate + L-glutamate + 2 ADP + phosphate + 2 H(+)</text>
        <dbReference type="Rhea" id="RHEA:18633"/>
        <dbReference type="ChEBI" id="CHEBI:15377"/>
        <dbReference type="ChEBI" id="CHEBI:15378"/>
        <dbReference type="ChEBI" id="CHEBI:17544"/>
        <dbReference type="ChEBI" id="CHEBI:29985"/>
        <dbReference type="ChEBI" id="CHEBI:30616"/>
        <dbReference type="ChEBI" id="CHEBI:43474"/>
        <dbReference type="ChEBI" id="CHEBI:58228"/>
        <dbReference type="ChEBI" id="CHEBI:58359"/>
        <dbReference type="ChEBI" id="CHEBI:456216"/>
        <dbReference type="EC" id="6.3.5.5"/>
    </reaction>
</comment>
<feature type="binding site" evidence="11">
    <location>
        <position position="417"/>
    </location>
    <ligand>
        <name>L-glutamine</name>
        <dbReference type="ChEBI" id="CHEBI:58359"/>
    </ligand>
</feature>
<keyword evidence="4 11" id="KW-0436">Ligase</keyword>
<dbReference type="UniPathway" id="UPA00068">
    <property type="reaction ID" value="UER00171"/>
</dbReference>
<comment type="pathway">
    <text evidence="1 11">Pyrimidine metabolism; UMP biosynthesis via de novo pathway; (S)-dihydroorotate from bicarbonate: step 1/3.</text>
</comment>
<evidence type="ECO:0000256" key="7">
    <source>
        <dbReference type="ARBA" id="ARBA00022962"/>
    </source>
</evidence>
<dbReference type="GO" id="GO:0004088">
    <property type="term" value="F:carbamoyl-phosphate synthase (glutamine-hydrolyzing) activity"/>
    <property type="evidence" value="ECO:0007669"/>
    <property type="project" value="UniProtKB-UniRule"/>
</dbReference>
<dbReference type="EMBL" id="BJYG01000023">
    <property type="protein sequence ID" value="GEN63611.1"/>
    <property type="molecule type" value="Genomic_DNA"/>
</dbReference>
<dbReference type="PANTHER" id="PTHR43418">
    <property type="entry name" value="MULTIFUNCTIONAL TRYPTOPHAN BIOSYNTHESIS PROTEIN-RELATED"/>
    <property type="match status" value="1"/>
</dbReference>
<dbReference type="PRINTS" id="PR00097">
    <property type="entry name" value="ANTSNTHASEII"/>
</dbReference>
<feature type="domain" description="Carbamoyl-phosphate synthase small subunit N-terminal" evidence="12">
    <location>
        <begin position="104"/>
        <end position="236"/>
    </location>
</feature>
<dbReference type="PROSITE" id="PS51273">
    <property type="entry name" value="GATASE_TYPE_1"/>
    <property type="match status" value="1"/>
</dbReference>
<evidence type="ECO:0000256" key="3">
    <source>
        <dbReference type="ARBA" id="ARBA00007800"/>
    </source>
</evidence>
<organism evidence="13 14">
    <name type="scientific">Acetobacter oeni</name>
    <dbReference type="NCBI Taxonomy" id="304077"/>
    <lineage>
        <taxon>Bacteria</taxon>
        <taxon>Pseudomonadati</taxon>
        <taxon>Pseudomonadota</taxon>
        <taxon>Alphaproteobacteria</taxon>
        <taxon>Acetobacterales</taxon>
        <taxon>Acetobacteraceae</taxon>
        <taxon>Acetobacter</taxon>
    </lineage>
</organism>
<dbReference type="AlphaFoldDB" id="A0A511XKY3"/>
<evidence type="ECO:0000313" key="13">
    <source>
        <dbReference type="EMBL" id="GEN63611.1"/>
    </source>
</evidence>
<feature type="binding site" evidence="11">
    <location>
        <position position="376"/>
    </location>
    <ligand>
        <name>L-glutamine</name>
        <dbReference type="ChEBI" id="CHEBI:58359"/>
    </ligand>
</feature>
<feature type="active site" evidence="11">
    <location>
        <position position="456"/>
    </location>
</feature>
<dbReference type="EC" id="6.3.5.5" evidence="11"/>
<dbReference type="PANTHER" id="PTHR43418:SF7">
    <property type="entry name" value="CARBAMOYL-PHOSPHATE SYNTHASE SMALL CHAIN"/>
    <property type="match status" value="1"/>
</dbReference>
<name>A0A511XKY3_9PROT</name>
<dbReference type="InterPro" id="IPR029062">
    <property type="entry name" value="Class_I_gatase-like"/>
</dbReference>
<dbReference type="CDD" id="cd01744">
    <property type="entry name" value="GATase1_CPSase"/>
    <property type="match status" value="1"/>
</dbReference>
<evidence type="ECO:0000256" key="8">
    <source>
        <dbReference type="ARBA" id="ARBA00022975"/>
    </source>
</evidence>